<keyword evidence="3" id="KW-1185">Reference proteome</keyword>
<dbReference type="EMBL" id="JBBPBM010000004">
    <property type="protein sequence ID" value="KAK8589761.1"/>
    <property type="molecule type" value="Genomic_DNA"/>
</dbReference>
<protein>
    <submittedName>
        <fullName evidence="2">Uncharacterized protein</fullName>
    </submittedName>
</protein>
<comment type="caution">
    <text evidence="2">The sequence shown here is derived from an EMBL/GenBank/DDBJ whole genome shotgun (WGS) entry which is preliminary data.</text>
</comment>
<evidence type="ECO:0000313" key="3">
    <source>
        <dbReference type="Proteomes" id="UP001472677"/>
    </source>
</evidence>
<proteinExistence type="predicted"/>
<feature type="region of interest" description="Disordered" evidence="1">
    <location>
        <begin position="73"/>
        <end position="102"/>
    </location>
</feature>
<accession>A0ABR2FZQ6</accession>
<reference evidence="2 3" key="1">
    <citation type="journal article" date="2024" name="G3 (Bethesda)">
        <title>Genome assembly of Hibiscus sabdariffa L. provides insights into metabolisms of medicinal natural products.</title>
        <authorList>
            <person name="Kim T."/>
        </authorList>
    </citation>
    <scope>NUCLEOTIDE SEQUENCE [LARGE SCALE GENOMIC DNA]</scope>
    <source>
        <strain evidence="2">TK-2024</strain>
        <tissue evidence="2">Old leaves</tissue>
    </source>
</reference>
<feature type="compositionally biased region" description="Polar residues" evidence="1">
    <location>
        <begin position="92"/>
        <end position="101"/>
    </location>
</feature>
<feature type="compositionally biased region" description="Acidic residues" evidence="1">
    <location>
        <begin position="161"/>
        <end position="174"/>
    </location>
</feature>
<feature type="region of interest" description="Disordered" evidence="1">
    <location>
        <begin position="117"/>
        <end position="174"/>
    </location>
</feature>
<organism evidence="2 3">
    <name type="scientific">Hibiscus sabdariffa</name>
    <name type="common">roselle</name>
    <dbReference type="NCBI Taxonomy" id="183260"/>
    <lineage>
        <taxon>Eukaryota</taxon>
        <taxon>Viridiplantae</taxon>
        <taxon>Streptophyta</taxon>
        <taxon>Embryophyta</taxon>
        <taxon>Tracheophyta</taxon>
        <taxon>Spermatophyta</taxon>
        <taxon>Magnoliopsida</taxon>
        <taxon>eudicotyledons</taxon>
        <taxon>Gunneridae</taxon>
        <taxon>Pentapetalae</taxon>
        <taxon>rosids</taxon>
        <taxon>malvids</taxon>
        <taxon>Malvales</taxon>
        <taxon>Malvaceae</taxon>
        <taxon>Malvoideae</taxon>
        <taxon>Hibiscus</taxon>
    </lineage>
</organism>
<evidence type="ECO:0000313" key="2">
    <source>
        <dbReference type="EMBL" id="KAK8589761.1"/>
    </source>
</evidence>
<name>A0ABR2FZQ6_9ROSI</name>
<gene>
    <name evidence="2" type="ORF">V6N12_024152</name>
</gene>
<evidence type="ECO:0000256" key="1">
    <source>
        <dbReference type="SAM" id="MobiDB-lite"/>
    </source>
</evidence>
<dbReference type="Proteomes" id="UP001472677">
    <property type="component" value="Unassembled WGS sequence"/>
</dbReference>
<sequence>MPNRSSATSDQDSHSIEKPSWVLNSRVACCTEGVGAPQALKQSSGCSSSELQLIPEIDKLRQLLAANECLKPTVTGHGSADQAEPVQEESFNDNNVVGSNEAQEEVLTDLTASAHVEADTPADVLESAEGGLEDIPADVLESAEGGLEDTPADVLESAEGGLEDTPADVLESVE</sequence>